<accession>A0A2T0NC09</accession>
<feature type="region of interest" description="Disordered" evidence="1">
    <location>
        <begin position="804"/>
        <end position="848"/>
    </location>
</feature>
<feature type="compositionally biased region" description="Low complexity" evidence="1">
    <location>
        <begin position="535"/>
        <end position="554"/>
    </location>
</feature>
<feature type="compositionally biased region" description="Low complexity" evidence="1">
    <location>
        <begin position="584"/>
        <end position="603"/>
    </location>
</feature>
<dbReference type="EMBL" id="PVNG01000001">
    <property type="protein sequence ID" value="PRX70406.1"/>
    <property type="molecule type" value="Genomic_DNA"/>
</dbReference>
<feature type="region of interest" description="Disordered" evidence="1">
    <location>
        <begin position="584"/>
        <end position="631"/>
    </location>
</feature>
<dbReference type="RefSeq" id="WP_106234495.1">
    <property type="nucleotide sequence ID" value="NZ_PVNG01000001.1"/>
</dbReference>
<feature type="compositionally biased region" description="Polar residues" evidence="1">
    <location>
        <begin position="259"/>
        <end position="271"/>
    </location>
</feature>
<feature type="compositionally biased region" description="Polar residues" evidence="1">
    <location>
        <begin position="306"/>
        <end position="329"/>
    </location>
</feature>
<feature type="compositionally biased region" description="Polar residues" evidence="1">
    <location>
        <begin position="403"/>
        <end position="428"/>
    </location>
</feature>
<feature type="compositionally biased region" description="Pro residues" evidence="1">
    <location>
        <begin position="878"/>
        <end position="888"/>
    </location>
</feature>
<protein>
    <submittedName>
        <fullName evidence="2">Uncharacterized protein</fullName>
    </submittedName>
</protein>
<feature type="compositionally biased region" description="Low complexity" evidence="1">
    <location>
        <begin position="511"/>
        <end position="525"/>
    </location>
</feature>
<dbReference type="Proteomes" id="UP000238312">
    <property type="component" value="Unassembled WGS sequence"/>
</dbReference>
<feature type="region of interest" description="Disordered" evidence="1">
    <location>
        <begin position="868"/>
        <end position="893"/>
    </location>
</feature>
<dbReference type="OrthoDB" id="3928741at2"/>
<dbReference type="AlphaFoldDB" id="A0A2T0NC09"/>
<gene>
    <name evidence="2" type="ORF">B0I32_101494</name>
</gene>
<evidence type="ECO:0000256" key="1">
    <source>
        <dbReference type="SAM" id="MobiDB-lite"/>
    </source>
</evidence>
<feature type="region of interest" description="Disordered" evidence="1">
    <location>
        <begin position="153"/>
        <end position="554"/>
    </location>
</feature>
<feature type="compositionally biased region" description="Low complexity" evidence="1">
    <location>
        <begin position="611"/>
        <end position="623"/>
    </location>
</feature>
<sequence length="981" mass="99264">MEVESSICLSDLIPALRWSRPQQVAEALGDPRLPAGWWSSLPLSKALGTAGLDWICDRLAKLAVARWDHLPLADLLPALTVHPIDPALPGWSEATRTAVTGLGGWQRLRRLSPSDLSTPSATPEVVIGSVLREILGRIPAHREIPVAAGHPEVTRPLQRDQMPVSARGTGTFPAVGPDGTPQSRSAFTPSEANPSGLQPTGPFAGQGQGQGDMRRPAPGQSGAFPVPSAADGGPRSTGSFPAPPSSESNPRQPGVFPAPTSTDSPSRSTGSFPAAEGGPRQTGSFPAVPGQDNDPRQSGAFPSPPSAQGNQRQTGSFPAVPSSESSPRQSLFPAPPSSAGNQRHTGSFPAVPPAEGNPRQTGGSFPAVPPTEGNQRQTGSFPAVPSSEGNARQSGAFPGPSSPERSTGSFAGQPQTGSFSAQPQSGANPRQGLASEGGLPQRPAPGQSERLPQRPSGPQSGRQDAGGPAANGPHPGSGGPHTGSIPPVPGTPPSQSTPGAPGAPGTGIPGTGAPAAGTPGAPGTPGAAGPGAGTPGSANPAGLPGAANPAAGLPGAANPAAGLAGAGNPVAGLPAAGTPGAGIPGSAARAAAGTPAGPSGAPSAPAPSSPPSASGSTPSYPAGTSPVPSDTDHAMVRVVDNLFRSLDKLELAVAVHRLFAEDPVSLRTLAHKMLVERDALSQAQRTAEERVLHWLRSSESAPVTGHMFRLTEWLGAAATEDQLIGADPAHPVTVPSLRTPLWRVLVTLMPDRRFQDGWLVVGDLHGLQSRTRQLLASSPPDTDLVELMGELGIRAHSAKAWLDALPPETGPDPVAAASSPAQPLPRRTPGANGHHHRGGQPIPSATAGAIDPSAALATLSALSGGRSPMLPGLAGAPATPPPPLPGPNSDPRRWQRIEVTPEHLRGGPVPVPEGYAAQLGMRPGTLLSVTGPGDNAIVLVWQGHQPVFDSLQPVLMRLNARPGDQVYVTVDGYRLEAQLTG</sequence>
<feature type="compositionally biased region" description="Polar residues" evidence="1">
    <location>
        <begin position="180"/>
        <end position="198"/>
    </location>
</feature>
<evidence type="ECO:0000313" key="2">
    <source>
        <dbReference type="EMBL" id="PRX70406.1"/>
    </source>
</evidence>
<feature type="compositionally biased region" description="Low complexity" evidence="1">
    <location>
        <begin position="868"/>
        <end position="877"/>
    </location>
</feature>
<evidence type="ECO:0000313" key="3">
    <source>
        <dbReference type="Proteomes" id="UP000238312"/>
    </source>
</evidence>
<organism evidence="2 3">
    <name type="scientific">Nonomuraea fuscirosea</name>
    <dbReference type="NCBI Taxonomy" id="1291556"/>
    <lineage>
        <taxon>Bacteria</taxon>
        <taxon>Bacillati</taxon>
        <taxon>Actinomycetota</taxon>
        <taxon>Actinomycetes</taxon>
        <taxon>Streptosporangiales</taxon>
        <taxon>Streptosporangiaceae</taxon>
        <taxon>Nonomuraea</taxon>
    </lineage>
</organism>
<reference evidence="2 3" key="1">
    <citation type="submission" date="2018-03" db="EMBL/GenBank/DDBJ databases">
        <title>Genomic Encyclopedia of Type Strains, Phase III (KMG-III): the genomes of soil and plant-associated and newly described type strains.</title>
        <authorList>
            <person name="Whitman W."/>
        </authorList>
    </citation>
    <scope>NUCLEOTIDE SEQUENCE [LARGE SCALE GENOMIC DNA]</scope>
    <source>
        <strain evidence="2 3">CGMCC 4.7104</strain>
    </source>
</reference>
<name>A0A2T0NC09_9ACTN</name>
<proteinExistence type="predicted"/>
<comment type="caution">
    <text evidence="2">The sequence shown here is derived from an EMBL/GenBank/DDBJ whole genome shotgun (WGS) entry which is preliminary data.</text>
</comment>
<keyword evidence="3" id="KW-1185">Reference proteome</keyword>